<protein>
    <submittedName>
        <fullName evidence="1">Uncharacterized protein</fullName>
    </submittedName>
</protein>
<organism evidence="1 2">
    <name type="scientific">Bursaphelenchus okinawaensis</name>
    <dbReference type="NCBI Taxonomy" id="465554"/>
    <lineage>
        <taxon>Eukaryota</taxon>
        <taxon>Metazoa</taxon>
        <taxon>Ecdysozoa</taxon>
        <taxon>Nematoda</taxon>
        <taxon>Chromadorea</taxon>
        <taxon>Rhabditida</taxon>
        <taxon>Tylenchina</taxon>
        <taxon>Tylenchomorpha</taxon>
        <taxon>Aphelenchoidea</taxon>
        <taxon>Aphelenchoididae</taxon>
        <taxon>Bursaphelenchus</taxon>
    </lineage>
</organism>
<evidence type="ECO:0000313" key="2">
    <source>
        <dbReference type="Proteomes" id="UP000614601"/>
    </source>
</evidence>
<evidence type="ECO:0000313" key="1">
    <source>
        <dbReference type="EMBL" id="CAD5212618.1"/>
    </source>
</evidence>
<accession>A0A811KBB8</accession>
<reference evidence="1" key="1">
    <citation type="submission" date="2020-09" db="EMBL/GenBank/DDBJ databases">
        <authorList>
            <person name="Kikuchi T."/>
        </authorList>
    </citation>
    <scope>NUCLEOTIDE SEQUENCE</scope>
    <source>
        <strain evidence="1">SH1</strain>
    </source>
</reference>
<sequence>MMQTVVNHDIPNQTNLEQYDYHQPKRPAILFQEPTILCDDTKRNEPLAVVAAAAAPVVSAAEVTPVAGGALVPALAGAL</sequence>
<dbReference type="EMBL" id="CAJFCW020000002">
    <property type="protein sequence ID" value="CAG9096935.1"/>
    <property type="molecule type" value="Genomic_DNA"/>
</dbReference>
<dbReference type="Proteomes" id="UP000783686">
    <property type="component" value="Unassembled WGS sequence"/>
</dbReference>
<keyword evidence="2" id="KW-1185">Reference proteome</keyword>
<proteinExistence type="predicted"/>
<dbReference type="Proteomes" id="UP000614601">
    <property type="component" value="Unassembled WGS sequence"/>
</dbReference>
<dbReference type="AlphaFoldDB" id="A0A811KBB8"/>
<name>A0A811KBB8_9BILA</name>
<comment type="caution">
    <text evidence="1">The sequence shown here is derived from an EMBL/GenBank/DDBJ whole genome shotgun (WGS) entry which is preliminary data.</text>
</comment>
<dbReference type="EMBL" id="CAJFDH010000002">
    <property type="protein sequence ID" value="CAD5212618.1"/>
    <property type="molecule type" value="Genomic_DNA"/>
</dbReference>
<gene>
    <name evidence="1" type="ORF">BOKJ2_LOCUS4419</name>
</gene>